<sequence length="82" mass="9186">MPHTAALTPWGCCPADRATPVPMNHRPVTYGHCCAATNSCPFVRKYRFVLRDGASCRRRQRAVRQAPTGHAIPRHFNTANQQ</sequence>
<dbReference type="AlphaFoldDB" id="A0A5B7JN96"/>
<protein>
    <submittedName>
        <fullName evidence="1">Uncharacterized protein</fullName>
    </submittedName>
</protein>
<keyword evidence="2" id="KW-1185">Reference proteome</keyword>
<comment type="caution">
    <text evidence="1">The sequence shown here is derived from an EMBL/GenBank/DDBJ whole genome shotgun (WGS) entry which is preliminary data.</text>
</comment>
<reference evidence="1 2" key="1">
    <citation type="submission" date="2019-05" db="EMBL/GenBank/DDBJ databases">
        <title>Another draft genome of Portunus trituberculatus and its Hox gene families provides insights of decapod evolution.</title>
        <authorList>
            <person name="Jeong J.-H."/>
            <person name="Song I."/>
            <person name="Kim S."/>
            <person name="Choi T."/>
            <person name="Kim D."/>
            <person name="Ryu S."/>
            <person name="Kim W."/>
        </authorList>
    </citation>
    <scope>NUCLEOTIDE SEQUENCE [LARGE SCALE GENOMIC DNA]</scope>
    <source>
        <tissue evidence="1">Muscle</tissue>
    </source>
</reference>
<evidence type="ECO:0000313" key="2">
    <source>
        <dbReference type="Proteomes" id="UP000324222"/>
    </source>
</evidence>
<gene>
    <name evidence="1" type="ORF">E2C01_091324</name>
</gene>
<accession>A0A5B7JN96</accession>
<dbReference type="Proteomes" id="UP000324222">
    <property type="component" value="Unassembled WGS sequence"/>
</dbReference>
<evidence type="ECO:0000313" key="1">
    <source>
        <dbReference type="EMBL" id="MPC96085.1"/>
    </source>
</evidence>
<name>A0A5B7JN96_PORTR</name>
<dbReference type="EMBL" id="VSRR010104580">
    <property type="protein sequence ID" value="MPC96085.1"/>
    <property type="molecule type" value="Genomic_DNA"/>
</dbReference>
<proteinExistence type="predicted"/>
<organism evidence="1 2">
    <name type="scientific">Portunus trituberculatus</name>
    <name type="common">Swimming crab</name>
    <name type="synonym">Neptunus trituberculatus</name>
    <dbReference type="NCBI Taxonomy" id="210409"/>
    <lineage>
        <taxon>Eukaryota</taxon>
        <taxon>Metazoa</taxon>
        <taxon>Ecdysozoa</taxon>
        <taxon>Arthropoda</taxon>
        <taxon>Crustacea</taxon>
        <taxon>Multicrustacea</taxon>
        <taxon>Malacostraca</taxon>
        <taxon>Eumalacostraca</taxon>
        <taxon>Eucarida</taxon>
        <taxon>Decapoda</taxon>
        <taxon>Pleocyemata</taxon>
        <taxon>Brachyura</taxon>
        <taxon>Eubrachyura</taxon>
        <taxon>Portunoidea</taxon>
        <taxon>Portunidae</taxon>
        <taxon>Portuninae</taxon>
        <taxon>Portunus</taxon>
    </lineage>
</organism>